<evidence type="ECO:0000313" key="2">
    <source>
        <dbReference type="Proteomes" id="UP000273143"/>
    </source>
</evidence>
<protein>
    <submittedName>
        <fullName evidence="1">Ferritin-like domain-containing protein</fullName>
    </submittedName>
</protein>
<dbReference type="EMBL" id="CP029822">
    <property type="protein sequence ID" value="AZS49719.1"/>
    <property type="molecule type" value="Genomic_DNA"/>
</dbReference>
<evidence type="ECO:0000313" key="1">
    <source>
        <dbReference type="EMBL" id="AZS49719.1"/>
    </source>
</evidence>
<dbReference type="KEGG" id="emo:DM558_02510"/>
<organism evidence="1 2">
    <name type="scientific">Entomomonas moraniae</name>
    <dbReference type="NCBI Taxonomy" id="2213226"/>
    <lineage>
        <taxon>Bacteria</taxon>
        <taxon>Pseudomonadati</taxon>
        <taxon>Pseudomonadota</taxon>
        <taxon>Gammaproteobacteria</taxon>
        <taxon>Pseudomonadales</taxon>
        <taxon>Pseudomonadaceae</taxon>
        <taxon>Entomomonas</taxon>
    </lineage>
</organism>
<dbReference type="Proteomes" id="UP000273143">
    <property type="component" value="Chromosome"/>
</dbReference>
<dbReference type="InterPro" id="IPR012348">
    <property type="entry name" value="RNR-like"/>
</dbReference>
<dbReference type="InterPro" id="IPR009078">
    <property type="entry name" value="Ferritin-like_SF"/>
</dbReference>
<name>A0A3S9XBA3_9GAMM</name>
<dbReference type="RefSeq" id="WP_127161900.1">
    <property type="nucleotide sequence ID" value="NZ_CP029822.1"/>
</dbReference>
<dbReference type="CDD" id="cd00657">
    <property type="entry name" value="Ferritin_like"/>
    <property type="match status" value="1"/>
</dbReference>
<keyword evidence="2" id="KW-1185">Reference proteome</keyword>
<accession>A0A3S9XBA3</accession>
<dbReference type="AlphaFoldDB" id="A0A3S9XBA3"/>
<sequence length="354" mass="40966">MTIFFEKAQTTDSPDIIENPHFSQALNAFDNYLINTHKRYWNPKDSAYLDFTDGFDCHKQALLDESNFPELQGPLGNILNTEQKLLYINTYAAKMVTGMLYAEQAATFACVNLSKMLANFSAVEYALNQAREEARHISGFNQYITHRFQAPVPIRSVYKNLLSKIINAPRIHLQIVGVQVILEGLGMSSLSYFTRKSKDPALQRLCRLVMSDEASHHKFGIDWLQQLDTLNKSDRNEAEDWAWYCFDQFWQSTFAPEKIIQFYKELGFDQVNAIKITHKYHLGEQTDSGKMFFQLAKTLQKNGLITNRTLHHYAPWLDSTFKDEEDIYQQIITDTITLLEDINTNRPSKHLRGI</sequence>
<dbReference type="GO" id="GO:0016491">
    <property type="term" value="F:oxidoreductase activity"/>
    <property type="evidence" value="ECO:0007669"/>
    <property type="project" value="InterPro"/>
</dbReference>
<gene>
    <name evidence="1" type="ORF">DM558_02510</name>
</gene>
<dbReference type="SUPFAM" id="SSF47240">
    <property type="entry name" value="Ferritin-like"/>
    <property type="match status" value="1"/>
</dbReference>
<reference evidence="2" key="1">
    <citation type="submission" date="2018-06" db="EMBL/GenBank/DDBJ databases">
        <title>Complete genome of Pseudomonas insecticola strain QZS01.</title>
        <authorList>
            <person name="Wang J."/>
            <person name="Su Q."/>
        </authorList>
    </citation>
    <scope>NUCLEOTIDE SEQUENCE [LARGE SCALE GENOMIC DNA]</scope>
    <source>
        <strain evidence="2">QZS01</strain>
    </source>
</reference>
<dbReference type="Gene3D" id="1.10.620.20">
    <property type="entry name" value="Ribonucleotide Reductase, subunit A"/>
    <property type="match status" value="1"/>
</dbReference>
<proteinExistence type="predicted"/>